<organism evidence="3">
    <name type="scientific">Chaetoceros debilis</name>
    <dbReference type="NCBI Taxonomy" id="122233"/>
    <lineage>
        <taxon>Eukaryota</taxon>
        <taxon>Sar</taxon>
        <taxon>Stramenopiles</taxon>
        <taxon>Ochrophyta</taxon>
        <taxon>Bacillariophyta</taxon>
        <taxon>Coscinodiscophyceae</taxon>
        <taxon>Chaetocerotophycidae</taxon>
        <taxon>Chaetocerotales</taxon>
        <taxon>Chaetocerotaceae</taxon>
        <taxon>Chaetoceros</taxon>
    </lineage>
</organism>
<feature type="chain" id="PRO_5030642948" evidence="2">
    <location>
        <begin position="35"/>
        <end position="333"/>
    </location>
</feature>
<dbReference type="AlphaFoldDB" id="A0A7S3QGD8"/>
<feature type="signal peptide" evidence="2">
    <location>
        <begin position="1"/>
        <end position="34"/>
    </location>
</feature>
<feature type="transmembrane region" description="Helical" evidence="1">
    <location>
        <begin position="227"/>
        <end position="246"/>
    </location>
</feature>
<gene>
    <name evidence="3" type="ORF">CDEB00056_LOCUS21159</name>
</gene>
<protein>
    <submittedName>
        <fullName evidence="3">Uncharacterized protein</fullName>
    </submittedName>
</protein>
<proteinExistence type="predicted"/>
<evidence type="ECO:0000256" key="2">
    <source>
        <dbReference type="SAM" id="SignalP"/>
    </source>
</evidence>
<reference evidence="3" key="1">
    <citation type="submission" date="2021-01" db="EMBL/GenBank/DDBJ databases">
        <authorList>
            <person name="Corre E."/>
            <person name="Pelletier E."/>
            <person name="Niang G."/>
            <person name="Scheremetjew M."/>
            <person name="Finn R."/>
            <person name="Kale V."/>
            <person name="Holt S."/>
            <person name="Cochrane G."/>
            <person name="Meng A."/>
            <person name="Brown T."/>
            <person name="Cohen L."/>
        </authorList>
    </citation>
    <scope>NUCLEOTIDE SEQUENCE</scope>
    <source>
        <strain evidence="3">MM31A-1</strain>
    </source>
</reference>
<keyword evidence="1" id="KW-1133">Transmembrane helix</keyword>
<keyword evidence="1" id="KW-0472">Membrane</keyword>
<dbReference type="EMBL" id="HBIO01027544">
    <property type="protein sequence ID" value="CAE0476306.1"/>
    <property type="molecule type" value="Transcribed_RNA"/>
</dbReference>
<accession>A0A7S3QGD8</accession>
<evidence type="ECO:0000313" key="3">
    <source>
        <dbReference type="EMBL" id="CAE0476306.1"/>
    </source>
</evidence>
<sequence>MRCYLSNPPLLVKASIALALILSSMSILASSAEAAIERPFPFPTSTTTSTQMSSNRNPIRQNSKALNVRGGGGWNMNPLDGVNFNAVAKGALPKLGLVASTAMALSTSTVLDKYIPGIDNIEKIDPKSLLVARRIGVTLLHYSIIAYFLQCHDSVSVPKAVGLGALPIIVELAKGLFDGTIRKEFGVSWELQALYIFAFIAFSYSFLNVNESFVNEASFVPIMEMEMLLKMYSAFLILNGVFLGCFTKLACTFWGNTDIDTDTNIDTTDTTGLSSTSALPTFGSIWGFSLISVGTLVGCLTSTIDNNNMTTTKALALGMAPFLGKLIVNKLIN</sequence>
<feature type="transmembrane region" description="Helical" evidence="1">
    <location>
        <begin position="189"/>
        <end position="207"/>
    </location>
</feature>
<evidence type="ECO:0000256" key="1">
    <source>
        <dbReference type="SAM" id="Phobius"/>
    </source>
</evidence>
<keyword evidence="1" id="KW-0812">Transmembrane</keyword>
<name>A0A7S3QGD8_9STRA</name>
<keyword evidence="2" id="KW-0732">Signal</keyword>